<evidence type="ECO:0000313" key="10">
    <source>
        <dbReference type="Ensembl" id="ENSMAMP00000045554.1"/>
    </source>
</evidence>
<dbReference type="InterPro" id="IPR027417">
    <property type="entry name" value="P-loop_NTPase"/>
</dbReference>
<dbReference type="Gene3D" id="3.80.10.10">
    <property type="entry name" value="Ribonuclease Inhibitor"/>
    <property type="match status" value="1"/>
</dbReference>
<dbReference type="Pfam" id="PF13516">
    <property type="entry name" value="LRR_6"/>
    <property type="match status" value="2"/>
</dbReference>
<reference evidence="10" key="1">
    <citation type="submission" date="2025-08" db="UniProtKB">
        <authorList>
            <consortium name="Ensembl"/>
        </authorList>
    </citation>
    <scope>IDENTIFICATION</scope>
</reference>
<evidence type="ECO:0000256" key="1">
    <source>
        <dbReference type="ARBA" id="ARBA00004496"/>
    </source>
</evidence>
<keyword evidence="4" id="KW-0677">Repeat</keyword>
<keyword evidence="6" id="KW-0067">ATP-binding</keyword>
<dbReference type="Pfam" id="PF17779">
    <property type="entry name" value="WHD_NOD2"/>
    <property type="match status" value="1"/>
</dbReference>
<dbReference type="PROSITE" id="PS50824">
    <property type="entry name" value="DAPIN"/>
    <property type="match status" value="1"/>
</dbReference>
<dbReference type="InterPro" id="IPR004020">
    <property type="entry name" value="DAPIN"/>
</dbReference>
<dbReference type="GeneTree" id="ENSGT01150000286915"/>
<dbReference type="PANTHER" id="PTHR24106">
    <property type="entry name" value="NACHT, LRR AND CARD DOMAINS-CONTAINING"/>
    <property type="match status" value="1"/>
</dbReference>
<dbReference type="Pfam" id="PF14484">
    <property type="entry name" value="FISNA"/>
    <property type="match status" value="1"/>
</dbReference>
<dbReference type="Gene3D" id="1.10.533.10">
    <property type="entry name" value="Death Domain, Fas"/>
    <property type="match status" value="1"/>
</dbReference>
<evidence type="ECO:0000259" key="9">
    <source>
        <dbReference type="PROSITE" id="PS50837"/>
    </source>
</evidence>
<organism evidence="10 11">
    <name type="scientific">Mastacembelus armatus</name>
    <name type="common">zig-zag eel</name>
    <dbReference type="NCBI Taxonomy" id="205130"/>
    <lineage>
        <taxon>Eukaryota</taxon>
        <taxon>Metazoa</taxon>
        <taxon>Chordata</taxon>
        <taxon>Craniata</taxon>
        <taxon>Vertebrata</taxon>
        <taxon>Euteleostomi</taxon>
        <taxon>Actinopterygii</taxon>
        <taxon>Neopterygii</taxon>
        <taxon>Teleostei</taxon>
        <taxon>Neoteleostei</taxon>
        <taxon>Acanthomorphata</taxon>
        <taxon>Anabantaria</taxon>
        <taxon>Synbranchiformes</taxon>
        <taxon>Mastacembelidae</taxon>
        <taxon>Mastacembelus</taxon>
    </lineage>
</organism>
<dbReference type="InterPro" id="IPR041075">
    <property type="entry name" value="NOD1/2_WH"/>
</dbReference>
<dbReference type="Pfam" id="PF02758">
    <property type="entry name" value="PYRIN"/>
    <property type="match status" value="1"/>
</dbReference>
<evidence type="ECO:0000256" key="5">
    <source>
        <dbReference type="ARBA" id="ARBA00022741"/>
    </source>
</evidence>
<dbReference type="InterPro" id="IPR029495">
    <property type="entry name" value="NACHT-assoc"/>
</dbReference>
<feature type="domain" description="Pyrin" evidence="8">
    <location>
        <begin position="6"/>
        <end position="82"/>
    </location>
</feature>
<keyword evidence="5" id="KW-0547">Nucleotide-binding</keyword>
<dbReference type="InterPro" id="IPR032675">
    <property type="entry name" value="LRR_dom_sf"/>
</dbReference>
<evidence type="ECO:0008006" key="12">
    <source>
        <dbReference type="Google" id="ProtNLM"/>
    </source>
</evidence>
<dbReference type="InterPro" id="IPR051261">
    <property type="entry name" value="NLR"/>
</dbReference>
<feature type="domain" description="NACHT" evidence="9">
    <location>
        <begin position="206"/>
        <end position="360"/>
    </location>
</feature>
<evidence type="ECO:0000256" key="6">
    <source>
        <dbReference type="ARBA" id="ARBA00022840"/>
    </source>
</evidence>
<dbReference type="FunFam" id="3.40.50.300:FF:001524">
    <property type="entry name" value="Si:dkey-126g1.7"/>
    <property type="match status" value="1"/>
</dbReference>
<evidence type="ECO:0000256" key="7">
    <source>
        <dbReference type="SAM" id="MobiDB-lite"/>
    </source>
</evidence>
<dbReference type="Pfam" id="PF05729">
    <property type="entry name" value="NACHT"/>
    <property type="match status" value="1"/>
</dbReference>
<evidence type="ECO:0000256" key="4">
    <source>
        <dbReference type="ARBA" id="ARBA00022737"/>
    </source>
</evidence>
<dbReference type="InterPro" id="IPR007111">
    <property type="entry name" value="NACHT_NTPase"/>
</dbReference>
<evidence type="ECO:0000256" key="3">
    <source>
        <dbReference type="ARBA" id="ARBA00022614"/>
    </source>
</evidence>
<dbReference type="Pfam" id="PF17776">
    <property type="entry name" value="NLRC4_HD2"/>
    <property type="match status" value="1"/>
</dbReference>
<dbReference type="PROSITE" id="PS50837">
    <property type="entry name" value="NACHT"/>
    <property type="match status" value="1"/>
</dbReference>
<dbReference type="SMART" id="SM01288">
    <property type="entry name" value="FISNA"/>
    <property type="match status" value="1"/>
</dbReference>
<evidence type="ECO:0000256" key="2">
    <source>
        <dbReference type="ARBA" id="ARBA00022490"/>
    </source>
</evidence>
<keyword evidence="2" id="KW-0963">Cytoplasm</keyword>
<dbReference type="SUPFAM" id="SSF52047">
    <property type="entry name" value="RNI-like"/>
    <property type="match status" value="1"/>
</dbReference>
<keyword evidence="3" id="KW-0433">Leucine-rich repeat</keyword>
<name>A0A7N8X4Q9_9TELE</name>
<accession>A0A7N8X4Q9</accession>
<keyword evidence="11" id="KW-1185">Reference proteome</keyword>
<dbReference type="InterPro" id="IPR041267">
    <property type="entry name" value="NLRP_HD2"/>
</dbReference>
<dbReference type="CDD" id="cd08321">
    <property type="entry name" value="Pyrin_ASC-like"/>
    <property type="match status" value="1"/>
</dbReference>
<dbReference type="SMART" id="SM00368">
    <property type="entry name" value="LRR_RI"/>
    <property type="match status" value="3"/>
</dbReference>
<dbReference type="SUPFAM" id="SSF47986">
    <property type="entry name" value="DEATH domain"/>
    <property type="match status" value="1"/>
</dbReference>
<dbReference type="SMART" id="SM01289">
    <property type="entry name" value="PYRIN"/>
    <property type="match status" value="1"/>
</dbReference>
<dbReference type="AlphaFoldDB" id="A0A7N8X4Q9"/>
<comment type="subcellular location">
    <subcellularLocation>
        <location evidence="1">Cytoplasm</location>
    </subcellularLocation>
</comment>
<dbReference type="Gene3D" id="3.40.50.300">
    <property type="entry name" value="P-loop containing nucleotide triphosphate hydrolases"/>
    <property type="match status" value="1"/>
</dbReference>
<sequence length="879" mass="100842">MGPEDILDILEDLGEDEFKKFKWFLEQEGIRRSQLEGARRPDTVRLMVQRYGLDGVVEVTKKVLEKIPRKDLVQSLSDISSGPEGPLWSQTSEAHPPQDPSAAPHTKVVVVPVPEPQSITYYQEMLRSNLKDRFMCATQGWTQNKDKQRLDEIYTELYITAGASIHISKQHEVRQLEMAGKKTDTEKPVKPSDIFKPPPEQYRPIKTVLTNGIAGIGKTFLVHKFVLDWAEGRTNQDVDLLFPLTFRHLNPLKGDQFSLAELLHECIKETVGIKEEALNFIFQKLQSSGNTNYDKSKFKLLFNLDGLDETRLQLDCSTNKTQRLKFKVTESTSVDELLTNLIRGKLLPSARLWITTRPAAANQVHPDFVDIVTEVRGFTDQQKEEYFRKRFTDEKRSNKVISHIKSSRSLHIMCHIPVFCWITTIVLEDLLETREVEELPKTLTEMYTEFLWFHIKQREKKYCLKGSEKSFQDIKSLAKLAFQQLEEGNLVFYEKDLKESGIDVRQASVYSGVFTEIFKEERGRKNEAMMFSFVHLSVQEFLAAVYMVHCYTNRETQVLEKFLGGKYNLMRENKVKQNFSEIKNFFRITHSFLDDFLLGAMHKSLESKSGHLDLFVCFLHGLCLESNQRVLGGLLGQTETSPETIQRAINNLKEMNRDDISPDRSINIFHCLMELNDHSVHQEIQEFLKSGNRSETELSEFQCSALAYMLQMSDEVLDELDLNQYKTSDQGRQRLIPAVRNCRKARLSDCGLSETHCEVVASALKSNPSHLTELDLSMNLNLQDPGVQQLCGGLQSPHCRLETLRLRRCRLSETSCGYLVSALKSNPSHLRKLDLSWNDLQDPGVQQLCGGLQSPDCRLETLRFGFDVKTVTPCSKDKS</sequence>
<dbReference type="GO" id="GO:0005524">
    <property type="term" value="F:ATP binding"/>
    <property type="evidence" value="ECO:0007669"/>
    <property type="project" value="UniProtKB-KW"/>
</dbReference>
<dbReference type="InterPro" id="IPR011029">
    <property type="entry name" value="DEATH-like_dom_sf"/>
</dbReference>
<proteinExistence type="predicted"/>
<dbReference type="Proteomes" id="UP000261640">
    <property type="component" value="Unplaced"/>
</dbReference>
<dbReference type="InterPro" id="IPR001611">
    <property type="entry name" value="Leu-rich_rpt"/>
</dbReference>
<evidence type="ECO:0000313" key="11">
    <source>
        <dbReference type="Proteomes" id="UP000261640"/>
    </source>
</evidence>
<evidence type="ECO:0000259" key="8">
    <source>
        <dbReference type="PROSITE" id="PS50824"/>
    </source>
</evidence>
<feature type="region of interest" description="Disordered" evidence="7">
    <location>
        <begin position="75"/>
        <end position="104"/>
    </location>
</feature>
<dbReference type="Ensembl" id="ENSMAMT00000052175.1">
    <property type="protein sequence ID" value="ENSMAMP00000045554.1"/>
    <property type="gene ID" value="ENSMAMG00000025734.1"/>
</dbReference>
<protein>
    <recommendedName>
        <fullName evidence="12">Pyrin domain-containing protein</fullName>
    </recommendedName>
</protein>
<dbReference type="GO" id="GO:0005737">
    <property type="term" value="C:cytoplasm"/>
    <property type="evidence" value="ECO:0007669"/>
    <property type="project" value="UniProtKB-SubCell"/>
</dbReference>
<reference evidence="10" key="2">
    <citation type="submission" date="2025-09" db="UniProtKB">
        <authorList>
            <consortium name="Ensembl"/>
        </authorList>
    </citation>
    <scope>IDENTIFICATION</scope>
</reference>